<protein>
    <recommendedName>
        <fullName evidence="4">Nitrogen permease regulator 2-like protein</fullName>
    </recommendedName>
</protein>
<evidence type="ECO:0000313" key="3">
    <source>
        <dbReference type="Proteomes" id="UP000030680"/>
    </source>
</evidence>
<proteinExistence type="inferred from homology"/>
<dbReference type="PANTHER" id="PTHR12991">
    <property type="entry name" value="NITROGEN PERMEASE REGULATOR 2/TUMOR SUPPRESSOR CANDIDATE 4"/>
    <property type="match status" value="1"/>
</dbReference>
<dbReference type="GO" id="GO:0010508">
    <property type="term" value="P:positive regulation of autophagy"/>
    <property type="evidence" value="ECO:0007669"/>
    <property type="project" value="TreeGrafter"/>
</dbReference>
<evidence type="ECO:0008006" key="4">
    <source>
        <dbReference type="Google" id="ProtNLM"/>
    </source>
</evidence>
<accession>M2X7A3</accession>
<dbReference type="InterPro" id="IPR009348">
    <property type="entry name" value="NPR2-like"/>
</dbReference>
<organism evidence="2 3">
    <name type="scientific">Galdieria sulphuraria</name>
    <name type="common">Red alga</name>
    <dbReference type="NCBI Taxonomy" id="130081"/>
    <lineage>
        <taxon>Eukaryota</taxon>
        <taxon>Rhodophyta</taxon>
        <taxon>Bangiophyceae</taxon>
        <taxon>Galdieriales</taxon>
        <taxon>Galdieriaceae</taxon>
        <taxon>Galdieria</taxon>
    </lineage>
</organism>
<dbReference type="KEGG" id="gsl:Gasu_04610"/>
<evidence type="ECO:0000313" key="2">
    <source>
        <dbReference type="EMBL" id="EME32370.1"/>
    </source>
</evidence>
<dbReference type="STRING" id="130081.M2X7A3"/>
<dbReference type="GO" id="GO:0005774">
    <property type="term" value="C:vacuolar membrane"/>
    <property type="evidence" value="ECO:0007669"/>
    <property type="project" value="TreeGrafter"/>
</dbReference>
<dbReference type="GO" id="GO:1990130">
    <property type="term" value="C:GATOR1 complex"/>
    <property type="evidence" value="ECO:0007669"/>
    <property type="project" value="TreeGrafter"/>
</dbReference>
<dbReference type="GeneID" id="17090958"/>
<sequence>MSKSSSPTYRKISSVFLAEFDNVAGPRNNICIQPYSVKPVPIEVFEKVYEFLIPKRSLYGQIVSVQIDGVTFIGKPTQVEGSQYERNAYLFNIGFLLESLPQEHPFLVRDMVPVVLKLSNELLSLEKERGLLSRQDWQSRTTLRTKLTKMVNQLFEKGCHFLVFDASHACYLKVLSRAPSNSQELSGLVNNSQHLRLDHVPVAIRAPMLVGQFASQIDPNVSQVSVHINGVNCIDQIASLTILDRETVFRSIGVLLDADMIRCIDIFRFQNRYEPTSKLHFVKEDIHFWEQCDRLVQCNSQSLFGRIGSTNRQSPLFSSTRKQSGVQITESFASSKSSLVLLDTLPCSLSTGNSNVTHHVPSYYSLYNSLSRMESVEQLKVDCIWYVDRYYSESIRISHMHETFLFT</sequence>
<dbReference type="OrthoDB" id="338854at2759"/>
<evidence type="ECO:0000256" key="1">
    <source>
        <dbReference type="ARBA" id="ARBA00008433"/>
    </source>
</evidence>
<comment type="similarity">
    <text evidence="1">Belongs to the NPR2 family.</text>
</comment>
<dbReference type="Gramene" id="EME32370">
    <property type="protein sequence ID" value="EME32370"/>
    <property type="gene ID" value="Gasu_04610"/>
</dbReference>
<dbReference type="OMA" id="IVMHKPD"/>
<dbReference type="eggNOG" id="KOG3789">
    <property type="taxonomic scope" value="Eukaryota"/>
</dbReference>
<dbReference type="PANTHER" id="PTHR12991:SF10">
    <property type="entry name" value="GATOR COMPLEX PROTEIN NPRL2"/>
    <property type="match status" value="1"/>
</dbReference>
<name>M2X7A3_GALSU</name>
<dbReference type="RefSeq" id="XP_005708890.1">
    <property type="nucleotide sequence ID" value="XM_005708833.1"/>
</dbReference>
<gene>
    <name evidence="2" type="ORF">Gasu_04610</name>
</gene>
<dbReference type="EMBL" id="KB454486">
    <property type="protein sequence ID" value="EME32370.1"/>
    <property type="molecule type" value="Genomic_DNA"/>
</dbReference>
<dbReference type="Proteomes" id="UP000030680">
    <property type="component" value="Unassembled WGS sequence"/>
</dbReference>
<dbReference type="GO" id="GO:1904262">
    <property type="term" value="P:negative regulation of TORC1 signaling"/>
    <property type="evidence" value="ECO:0007669"/>
    <property type="project" value="TreeGrafter"/>
</dbReference>
<reference evidence="3" key="1">
    <citation type="journal article" date="2013" name="Science">
        <title>Gene transfer from bacteria and archaea facilitated evolution of an extremophilic eukaryote.</title>
        <authorList>
            <person name="Schonknecht G."/>
            <person name="Chen W.H."/>
            <person name="Ternes C.M."/>
            <person name="Barbier G.G."/>
            <person name="Shrestha R.P."/>
            <person name="Stanke M."/>
            <person name="Brautigam A."/>
            <person name="Baker B.J."/>
            <person name="Banfield J.F."/>
            <person name="Garavito R.M."/>
            <person name="Carr K."/>
            <person name="Wilkerson C."/>
            <person name="Rensing S.A."/>
            <person name="Gagneul D."/>
            <person name="Dickenson N.E."/>
            <person name="Oesterhelt C."/>
            <person name="Lercher M.J."/>
            <person name="Weber A.P."/>
        </authorList>
    </citation>
    <scope>NUCLEOTIDE SEQUENCE [LARGE SCALE GENOMIC DNA]</scope>
    <source>
        <strain evidence="3">074W</strain>
    </source>
</reference>
<dbReference type="GO" id="GO:0005096">
    <property type="term" value="F:GTPase activator activity"/>
    <property type="evidence" value="ECO:0007669"/>
    <property type="project" value="TreeGrafter"/>
</dbReference>
<dbReference type="AlphaFoldDB" id="M2X7A3"/>
<keyword evidence="3" id="KW-1185">Reference proteome</keyword>
<dbReference type="Pfam" id="PF06218">
    <property type="entry name" value="NPR2"/>
    <property type="match status" value="1"/>
</dbReference>